<dbReference type="Pfam" id="PF13421">
    <property type="entry name" value="Band_7_1"/>
    <property type="match status" value="1"/>
</dbReference>
<dbReference type="eggNOG" id="COG4260">
    <property type="taxonomic scope" value="Bacteria"/>
</dbReference>
<name>F0F409_9BACT</name>
<dbReference type="EMBL" id="AEWX01000004">
    <property type="protein sequence ID" value="EGC20967.1"/>
    <property type="molecule type" value="Genomic_DNA"/>
</dbReference>
<dbReference type="AlphaFoldDB" id="F0F409"/>
<dbReference type="CDD" id="cd03408">
    <property type="entry name" value="SPFH_like_u1"/>
    <property type="match status" value="1"/>
</dbReference>
<protein>
    <recommendedName>
        <fullName evidence="6">SPFH domain-containing protein</fullName>
    </recommendedName>
</protein>
<dbReference type="Pfam" id="PF09851">
    <property type="entry name" value="SHOCT"/>
    <property type="match status" value="1"/>
</dbReference>
<comment type="caution">
    <text evidence="4">The sequence shown here is derived from an EMBL/GenBank/DDBJ whole genome shotgun (WGS) entry which is preliminary data.</text>
</comment>
<sequence>MRYKNRAVRNSTHEEDKRRFLPGNDKKTMGLRKLFKRQLRSVIEWKEQNADLLFHQLETTTDEIKNASKLIVAPGQGCIIVYDGKVMATLDEPDVYEMETANHPFITTLLNIAQRAESEHKMRFYFFRTAEMVNILWGTPSPVKYIEPDYRLPVSLGACGNFSVVISNAEQMFVTLLGPRSDYSASDVQELVSSRIVAPLSAFLAAQAYPYREVDTHLMEMSDDLRHRTAEELIRLGLELTDFRVNSVTFDDDTMERIGRIADMTTEKRAAAEVDLDYVGMQKLEALRDAARNEGGLAGAGLQLGAGVQLAQDIFKEQGAGGDAAERLRKLKKLFDEQLITEEEYEQKKNEILSKL</sequence>
<evidence type="ECO:0000256" key="1">
    <source>
        <dbReference type="SAM" id="MobiDB-lite"/>
    </source>
</evidence>
<dbReference type="InterPro" id="IPR018649">
    <property type="entry name" value="SHOCT"/>
</dbReference>
<dbReference type="PANTHER" id="PTHR37826:SF2">
    <property type="entry name" value="ZINC-RIBBON DOMAIN-CONTAINING PROTEIN"/>
    <property type="match status" value="1"/>
</dbReference>
<evidence type="ECO:0000313" key="5">
    <source>
        <dbReference type="Proteomes" id="UP000005697"/>
    </source>
</evidence>
<evidence type="ECO:0000313" key="4">
    <source>
        <dbReference type="EMBL" id="EGC20967.1"/>
    </source>
</evidence>
<dbReference type="STRING" id="888743.HMPREF9141_0325"/>
<dbReference type="HOGENOM" id="CLU_037108_1_1_10"/>
<dbReference type="InterPro" id="IPR033880">
    <property type="entry name" value="SPFH_YdjI"/>
</dbReference>
<keyword evidence="5" id="KW-1185">Reference proteome</keyword>
<feature type="region of interest" description="Disordered" evidence="1">
    <location>
        <begin position="1"/>
        <end position="23"/>
    </location>
</feature>
<evidence type="ECO:0000259" key="2">
    <source>
        <dbReference type="Pfam" id="PF09851"/>
    </source>
</evidence>
<proteinExistence type="predicted"/>
<accession>F0F409</accession>
<evidence type="ECO:0000259" key="3">
    <source>
        <dbReference type="Pfam" id="PF13421"/>
    </source>
</evidence>
<reference evidence="4 5" key="1">
    <citation type="submission" date="2011-01" db="EMBL/GenBank/DDBJ databases">
        <authorList>
            <person name="Muzny D."/>
            <person name="Qin X."/>
            <person name="Deng J."/>
            <person name="Jiang H."/>
            <person name="Liu Y."/>
            <person name="Qu J."/>
            <person name="Song X.-Z."/>
            <person name="Zhang L."/>
            <person name="Thornton R."/>
            <person name="Coyle M."/>
            <person name="Francisco L."/>
            <person name="Jackson L."/>
            <person name="Javaid M."/>
            <person name="Korchina V."/>
            <person name="Kovar C."/>
            <person name="Mata R."/>
            <person name="Mathew T."/>
            <person name="Ngo R."/>
            <person name="Nguyen L."/>
            <person name="Nguyen N."/>
            <person name="Okwuonu G."/>
            <person name="Ongeri F."/>
            <person name="Pham C."/>
            <person name="Simmons D."/>
            <person name="Wilczek-Boney K."/>
            <person name="Hale W."/>
            <person name="Jakkamsetti A."/>
            <person name="Pham P."/>
            <person name="Ruth R."/>
            <person name="San Lucas F."/>
            <person name="Warren J."/>
            <person name="Zhang J."/>
            <person name="Zhao Z."/>
            <person name="Zhou C."/>
            <person name="Zhu D."/>
            <person name="Lee S."/>
            <person name="Bess C."/>
            <person name="Blankenburg K."/>
            <person name="Forbes L."/>
            <person name="Fu Q."/>
            <person name="Gubbala S."/>
            <person name="Hirani K."/>
            <person name="Jayaseelan J.C."/>
            <person name="Lara F."/>
            <person name="Munidasa M."/>
            <person name="Palculict T."/>
            <person name="Patil S."/>
            <person name="Pu L.-L."/>
            <person name="Saada N."/>
            <person name="Tang L."/>
            <person name="Weissenberger G."/>
            <person name="Zhu Y."/>
            <person name="Hemphill L."/>
            <person name="Shang Y."/>
            <person name="Youmans B."/>
            <person name="Ayvaz T."/>
            <person name="Ross M."/>
            <person name="Santibanez J."/>
            <person name="Aqrawi P."/>
            <person name="Gross S."/>
            <person name="Joshi V."/>
            <person name="Fowler G."/>
            <person name="Nazareth L."/>
            <person name="Reid J."/>
            <person name="Worley K."/>
            <person name="Petrosino J."/>
            <person name="Highlander S."/>
            <person name="Gibbs R."/>
        </authorList>
    </citation>
    <scope>NUCLEOTIDE SEQUENCE [LARGE SCALE GENOMIC DNA]</scope>
    <source>
        <strain evidence="4 5">DSM 16608</strain>
    </source>
</reference>
<feature type="domain" description="SHOCT" evidence="2">
    <location>
        <begin position="326"/>
        <end position="353"/>
    </location>
</feature>
<dbReference type="Proteomes" id="UP000005697">
    <property type="component" value="Unassembled WGS sequence"/>
</dbReference>
<gene>
    <name evidence="4" type="ORF">HMPREF9141_0325</name>
</gene>
<evidence type="ECO:0008006" key="6">
    <source>
        <dbReference type="Google" id="ProtNLM"/>
    </source>
</evidence>
<feature type="domain" description="SPFH" evidence="3">
    <location>
        <begin position="56"/>
        <end position="264"/>
    </location>
</feature>
<feature type="compositionally biased region" description="Basic and acidic residues" evidence="1">
    <location>
        <begin position="11"/>
        <end position="23"/>
    </location>
</feature>
<dbReference type="PANTHER" id="PTHR37826">
    <property type="entry name" value="FLOTILLIN BAND_7_5 DOMAIN PROTEIN"/>
    <property type="match status" value="1"/>
</dbReference>
<organism evidence="4 5">
    <name type="scientific">Prevotella multiformis DSM 16608</name>
    <dbReference type="NCBI Taxonomy" id="888743"/>
    <lineage>
        <taxon>Bacteria</taxon>
        <taxon>Pseudomonadati</taxon>
        <taxon>Bacteroidota</taxon>
        <taxon>Bacteroidia</taxon>
        <taxon>Bacteroidales</taxon>
        <taxon>Prevotellaceae</taxon>
        <taxon>Prevotella</taxon>
    </lineage>
</organism>